<accession>A0A7W5AMW4</accession>
<protein>
    <submittedName>
        <fullName evidence="1">Putative tellurite resistance protein B-like protein</fullName>
    </submittedName>
</protein>
<sequence length="54" mass="6142">MAFFTEEIRKAANGRQRLQQACQFAKAVGDELDEHGRNELAKAIAEIADRRNPR</sequence>
<comment type="caution">
    <text evidence="1">The sequence shown here is derived from an EMBL/GenBank/DDBJ whole genome shotgun (WGS) entry which is preliminary data.</text>
</comment>
<dbReference type="Proteomes" id="UP000590749">
    <property type="component" value="Unassembled WGS sequence"/>
</dbReference>
<evidence type="ECO:0000313" key="2">
    <source>
        <dbReference type="Proteomes" id="UP000590749"/>
    </source>
</evidence>
<keyword evidence="2" id="KW-1185">Reference proteome</keyword>
<organism evidence="1 2">
    <name type="scientific">Actinoplanes campanulatus</name>
    <dbReference type="NCBI Taxonomy" id="113559"/>
    <lineage>
        <taxon>Bacteria</taxon>
        <taxon>Bacillati</taxon>
        <taxon>Actinomycetota</taxon>
        <taxon>Actinomycetes</taxon>
        <taxon>Micromonosporales</taxon>
        <taxon>Micromonosporaceae</taxon>
        <taxon>Actinoplanes</taxon>
    </lineage>
</organism>
<dbReference type="EMBL" id="JACHXF010000017">
    <property type="protein sequence ID" value="MBB3099036.1"/>
    <property type="molecule type" value="Genomic_DNA"/>
</dbReference>
<name>A0A7W5AMW4_9ACTN</name>
<dbReference type="RefSeq" id="WP_183225119.1">
    <property type="nucleotide sequence ID" value="NZ_BMPW01000020.1"/>
</dbReference>
<gene>
    <name evidence="1" type="ORF">FHR83_006742</name>
</gene>
<evidence type="ECO:0000313" key="1">
    <source>
        <dbReference type="EMBL" id="MBB3099036.1"/>
    </source>
</evidence>
<reference evidence="1 2" key="1">
    <citation type="submission" date="2020-08" db="EMBL/GenBank/DDBJ databases">
        <title>Genomic Encyclopedia of Type Strains, Phase III (KMG-III): the genomes of soil and plant-associated and newly described type strains.</title>
        <authorList>
            <person name="Whitman W."/>
        </authorList>
    </citation>
    <scope>NUCLEOTIDE SEQUENCE [LARGE SCALE GENOMIC DNA]</scope>
    <source>
        <strain evidence="1 2">CECT 3287</strain>
    </source>
</reference>
<dbReference type="AlphaFoldDB" id="A0A7W5AMW4"/>
<proteinExistence type="predicted"/>